<dbReference type="InterPro" id="IPR011009">
    <property type="entry name" value="Kinase-like_dom_sf"/>
</dbReference>
<dbReference type="InterPro" id="IPR017441">
    <property type="entry name" value="Protein_kinase_ATP_BS"/>
</dbReference>
<proteinExistence type="predicted"/>
<evidence type="ECO:0000256" key="3">
    <source>
        <dbReference type="PROSITE-ProRule" id="PRU10141"/>
    </source>
</evidence>
<evidence type="ECO:0000313" key="6">
    <source>
        <dbReference type="Proteomes" id="UP001196413"/>
    </source>
</evidence>
<comment type="caution">
    <text evidence="5">The sequence shown here is derived from an EMBL/GenBank/DDBJ whole genome shotgun (WGS) entry which is preliminary data.</text>
</comment>
<keyword evidence="1 3" id="KW-0547">Nucleotide-binding</keyword>
<dbReference type="Gene3D" id="3.30.200.20">
    <property type="entry name" value="Phosphorylase Kinase, domain 1"/>
    <property type="match status" value="1"/>
</dbReference>
<dbReference type="Gene3D" id="3.30.505.10">
    <property type="entry name" value="SH2 domain"/>
    <property type="match status" value="1"/>
</dbReference>
<organism evidence="5 6">
    <name type="scientific">Parelaphostrongylus tenuis</name>
    <name type="common">Meningeal worm</name>
    <dbReference type="NCBI Taxonomy" id="148309"/>
    <lineage>
        <taxon>Eukaryota</taxon>
        <taxon>Metazoa</taxon>
        <taxon>Ecdysozoa</taxon>
        <taxon>Nematoda</taxon>
        <taxon>Chromadorea</taxon>
        <taxon>Rhabditida</taxon>
        <taxon>Rhabditina</taxon>
        <taxon>Rhabditomorpha</taxon>
        <taxon>Strongyloidea</taxon>
        <taxon>Metastrongylidae</taxon>
        <taxon>Parelaphostrongylus</taxon>
    </lineage>
</organism>
<keyword evidence="6" id="KW-1185">Reference proteome</keyword>
<dbReference type="GO" id="GO:0004672">
    <property type="term" value="F:protein kinase activity"/>
    <property type="evidence" value="ECO:0007669"/>
    <property type="project" value="InterPro"/>
</dbReference>
<gene>
    <name evidence="5" type="ORF">KIN20_031911</name>
</gene>
<dbReference type="SUPFAM" id="SSF55550">
    <property type="entry name" value="SH2 domain"/>
    <property type="match status" value="1"/>
</dbReference>
<evidence type="ECO:0000259" key="4">
    <source>
        <dbReference type="PROSITE" id="PS50011"/>
    </source>
</evidence>
<dbReference type="InterPro" id="IPR050198">
    <property type="entry name" value="Non-receptor_tyrosine_kinases"/>
</dbReference>
<dbReference type="InterPro" id="IPR000719">
    <property type="entry name" value="Prot_kinase_dom"/>
</dbReference>
<dbReference type="InterPro" id="IPR001245">
    <property type="entry name" value="Ser-Thr/Tyr_kinase_cat_dom"/>
</dbReference>
<evidence type="ECO:0000256" key="2">
    <source>
        <dbReference type="ARBA" id="ARBA00022840"/>
    </source>
</evidence>
<evidence type="ECO:0000256" key="1">
    <source>
        <dbReference type="ARBA" id="ARBA00022741"/>
    </source>
</evidence>
<dbReference type="InterPro" id="IPR036860">
    <property type="entry name" value="SH2_dom_sf"/>
</dbReference>
<sequence length="202" mass="23537">MSQQNQHIPKQEDEDEAVNEIREKMHFEELAAADVVGLTPQLSEQSIPAIIDNITHSPSETVVKQENKCRIEKEEWYHRMIPIEDAQSMLHQNGDLLVRTTEREKKSSPDLERENISLEKKIGEGEYGEVWRGKLKTKTEESVDVAVKLMKISSSTKVQIEMFHQEARLMRVYNHRNLVKLYGMVFSDRDVMVVMDWAVERD</sequence>
<dbReference type="PROSITE" id="PS00107">
    <property type="entry name" value="PROTEIN_KINASE_ATP"/>
    <property type="match status" value="1"/>
</dbReference>
<feature type="domain" description="Protein kinase" evidence="4">
    <location>
        <begin position="116"/>
        <end position="202"/>
    </location>
</feature>
<dbReference type="GO" id="GO:0005524">
    <property type="term" value="F:ATP binding"/>
    <property type="evidence" value="ECO:0007669"/>
    <property type="project" value="UniProtKB-UniRule"/>
</dbReference>
<protein>
    <recommendedName>
        <fullName evidence="4">Protein kinase domain-containing protein</fullName>
    </recommendedName>
</protein>
<evidence type="ECO:0000313" key="5">
    <source>
        <dbReference type="EMBL" id="KAJ1370222.1"/>
    </source>
</evidence>
<dbReference type="PROSITE" id="PS50011">
    <property type="entry name" value="PROTEIN_KINASE_DOM"/>
    <property type="match status" value="1"/>
</dbReference>
<dbReference type="AlphaFoldDB" id="A0AAD5WHC1"/>
<dbReference type="PANTHER" id="PTHR24418">
    <property type="entry name" value="TYROSINE-PROTEIN KINASE"/>
    <property type="match status" value="1"/>
</dbReference>
<reference evidence="5" key="1">
    <citation type="submission" date="2021-06" db="EMBL/GenBank/DDBJ databases">
        <title>Parelaphostrongylus tenuis whole genome reference sequence.</title>
        <authorList>
            <person name="Garwood T.J."/>
            <person name="Larsen P.A."/>
            <person name="Fountain-Jones N.M."/>
            <person name="Garbe J.R."/>
            <person name="Macchietto M.G."/>
            <person name="Kania S.A."/>
            <person name="Gerhold R.W."/>
            <person name="Richards J.E."/>
            <person name="Wolf T.M."/>
        </authorList>
    </citation>
    <scope>NUCLEOTIDE SEQUENCE</scope>
    <source>
        <strain evidence="5">MNPRO001-30</strain>
        <tissue evidence="5">Meninges</tissue>
    </source>
</reference>
<name>A0AAD5WHC1_PARTN</name>
<keyword evidence="2 3" id="KW-0067">ATP-binding</keyword>
<accession>A0AAD5WHC1</accession>
<feature type="binding site" evidence="3">
    <location>
        <position position="148"/>
    </location>
    <ligand>
        <name>ATP</name>
        <dbReference type="ChEBI" id="CHEBI:30616"/>
    </ligand>
</feature>
<dbReference type="Pfam" id="PF07714">
    <property type="entry name" value="PK_Tyr_Ser-Thr"/>
    <property type="match status" value="1"/>
</dbReference>
<dbReference type="Proteomes" id="UP001196413">
    <property type="component" value="Unassembled WGS sequence"/>
</dbReference>
<dbReference type="EMBL" id="JAHQIW010006757">
    <property type="protein sequence ID" value="KAJ1370222.1"/>
    <property type="molecule type" value="Genomic_DNA"/>
</dbReference>
<dbReference type="SUPFAM" id="SSF56112">
    <property type="entry name" value="Protein kinase-like (PK-like)"/>
    <property type="match status" value="1"/>
</dbReference>